<keyword evidence="3" id="KW-1185">Reference proteome</keyword>
<dbReference type="AlphaFoldDB" id="A0A2A5T256"/>
<gene>
    <name evidence="2" type="ORF">BTN49_2165</name>
</gene>
<comment type="caution">
    <text evidence="2">The sequence shown here is derived from an EMBL/GenBank/DDBJ whole genome shotgun (WGS) entry which is preliminary data.</text>
</comment>
<name>A0A2A5T256_9GAMM</name>
<reference evidence="3" key="1">
    <citation type="submission" date="2017-04" db="EMBL/GenBank/DDBJ databases">
        <title>Genome evolution of the luminous symbionts of deep sea anglerfish.</title>
        <authorList>
            <person name="Hendry T.A."/>
        </authorList>
    </citation>
    <scope>NUCLEOTIDE SEQUENCE [LARGE SCALE GENOMIC DNA]</scope>
</reference>
<feature type="domain" description="Transposase DDE" evidence="1">
    <location>
        <begin position="2"/>
        <end position="73"/>
    </location>
</feature>
<proteinExistence type="predicted"/>
<dbReference type="Pfam" id="PF13612">
    <property type="entry name" value="DDE_Tnp_1_3"/>
    <property type="match status" value="1"/>
</dbReference>
<accession>A0A2A5T256</accession>
<dbReference type="InterPro" id="IPR025668">
    <property type="entry name" value="Tnp_DDE_dom"/>
</dbReference>
<dbReference type="Proteomes" id="UP000219020">
    <property type="component" value="Unassembled WGS sequence"/>
</dbReference>
<dbReference type="EMBL" id="NBYY01000024">
    <property type="protein sequence ID" value="PCS22211.1"/>
    <property type="molecule type" value="Genomic_DNA"/>
</dbReference>
<evidence type="ECO:0000259" key="1">
    <source>
        <dbReference type="Pfam" id="PF13612"/>
    </source>
</evidence>
<evidence type="ECO:0000313" key="3">
    <source>
        <dbReference type="Proteomes" id="UP000219020"/>
    </source>
</evidence>
<evidence type="ECO:0000313" key="2">
    <source>
        <dbReference type="EMBL" id="PCS22211.1"/>
    </source>
</evidence>
<protein>
    <submittedName>
        <fullName evidence="2">Mobile element protein</fullName>
    </submittedName>
</protein>
<sequence>MANVDDKKPVSEIIDELCGCLYGDKGYISGLLERKLADKRVTLITGIKNMKPKIMKLWNCLILWKRFIIETVLTN</sequence>
<organism evidence="2 3">
    <name type="scientific">Candidatus Enterovibrio escicola</name>
    <dbReference type="NCBI Taxonomy" id="1927127"/>
    <lineage>
        <taxon>Bacteria</taxon>
        <taxon>Pseudomonadati</taxon>
        <taxon>Pseudomonadota</taxon>
        <taxon>Gammaproteobacteria</taxon>
        <taxon>Vibrionales</taxon>
        <taxon>Vibrionaceae</taxon>
        <taxon>Enterovibrio</taxon>
    </lineage>
</organism>